<organism evidence="1 2">
    <name type="scientific">Rubus argutus</name>
    <name type="common">Southern blackberry</name>
    <dbReference type="NCBI Taxonomy" id="59490"/>
    <lineage>
        <taxon>Eukaryota</taxon>
        <taxon>Viridiplantae</taxon>
        <taxon>Streptophyta</taxon>
        <taxon>Embryophyta</taxon>
        <taxon>Tracheophyta</taxon>
        <taxon>Spermatophyta</taxon>
        <taxon>Magnoliopsida</taxon>
        <taxon>eudicotyledons</taxon>
        <taxon>Gunneridae</taxon>
        <taxon>Pentapetalae</taxon>
        <taxon>rosids</taxon>
        <taxon>fabids</taxon>
        <taxon>Rosales</taxon>
        <taxon>Rosaceae</taxon>
        <taxon>Rosoideae</taxon>
        <taxon>Rosoideae incertae sedis</taxon>
        <taxon>Rubus</taxon>
    </lineage>
</organism>
<protein>
    <submittedName>
        <fullName evidence="1">Uncharacterized protein</fullName>
    </submittedName>
</protein>
<keyword evidence="2" id="KW-1185">Reference proteome</keyword>
<name>A0AAW1X475_RUBAR</name>
<gene>
    <name evidence="1" type="ORF">M0R45_018869</name>
</gene>
<dbReference type="Proteomes" id="UP001457282">
    <property type="component" value="Unassembled WGS sequence"/>
</dbReference>
<dbReference type="EMBL" id="JBEDUW010000004">
    <property type="protein sequence ID" value="KAK9931597.1"/>
    <property type="molecule type" value="Genomic_DNA"/>
</dbReference>
<evidence type="ECO:0000313" key="1">
    <source>
        <dbReference type="EMBL" id="KAK9931597.1"/>
    </source>
</evidence>
<dbReference type="AlphaFoldDB" id="A0AAW1X475"/>
<reference evidence="1 2" key="1">
    <citation type="journal article" date="2023" name="G3 (Bethesda)">
        <title>A chromosome-length genome assembly and annotation of blackberry (Rubus argutus, cv. 'Hillquist').</title>
        <authorList>
            <person name="Bruna T."/>
            <person name="Aryal R."/>
            <person name="Dudchenko O."/>
            <person name="Sargent D.J."/>
            <person name="Mead D."/>
            <person name="Buti M."/>
            <person name="Cavallini A."/>
            <person name="Hytonen T."/>
            <person name="Andres J."/>
            <person name="Pham M."/>
            <person name="Weisz D."/>
            <person name="Mascagni F."/>
            <person name="Usai G."/>
            <person name="Natali L."/>
            <person name="Bassil N."/>
            <person name="Fernandez G.E."/>
            <person name="Lomsadze A."/>
            <person name="Armour M."/>
            <person name="Olukolu B."/>
            <person name="Poorten T."/>
            <person name="Britton C."/>
            <person name="Davik J."/>
            <person name="Ashrafi H."/>
            <person name="Aiden E.L."/>
            <person name="Borodovsky M."/>
            <person name="Worthington M."/>
        </authorList>
    </citation>
    <scope>NUCLEOTIDE SEQUENCE [LARGE SCALE GENOMIC DNA]</scope>
    <source>
        <strain evidence="1">PI 553951</strain>
    </source>
</reference>
<accession>A0AAW1X475</accession>
<evidence type="ECO:0000313" key="2">
    <source>
        <dbReference type="Proteomes" id="UP001457282"/>
    </source>
</evidence>
<proteinExistence type="predicted"/>
<comment type="caution">
    <text evidence="1">The sequence shown here is derived from an EMBL/GenBank/DDBJ whole genome shotgun (WGS) entry which is preliminary data.</text>
</comment>
<sequence length="127" mass="13820">MCAPVDHKPARDLPCCAHDLTTITASLPPHCRPLGFPPAPLSPLLLNHNRSPFNWAQLNSNSDPLQFQSPPPFLPCFTVDASQELTCTTAHQQPKLPALLISATAPFTLSDPRTLLNKLSNHSPNLN</sequence>